<name>A0ABN9S7V9_9DINO</name>
<proteinExistence type="predicted"/>
<dbReference type="Proteomes" id="UP001189429">
    <property type="component" value="Unassembled WGS sequence"/>
</dbReference>
<comment type="caution">
    <text evidence="2">The sequence shown here is derived from an EMBL/GenBank/DDBJ whole genome shotgun (WGS) entry which is preliminary data.</text>
</comment>
<reference evidence="2" key="1">
    <citation type="submission" date="2023-10" db="EMBL/GenBank/DDBJ databases">
        <authorList>
            <person name="Chen Y."/>
            <person name="Shah S."/>
            <person name="Dougan E. K."/>
            <person name="Thang M."/>
            <person name="Chan C."/>
        </authorList>
    </citation>
    <scope>NUCLEOTIDE SEQUENCE [LARGE SCALE GENOMIC DNA]</scope>
</reference>
<organism evidence="2 3">
    <name type="scientific">Prorocentrum cordatum</name>
    <dbReference type="NCBI Taxonomy" id="2364126"/>
    <lineage>
        <taxon>Eukaryota</taxon>
        <taxon>Sar</taxon>
        <taxon>Alveolata</taxon>
        <taxon>Dinophyceae</taxon>
        <taxon>Prorocentrales</taxon>
        <taxon>Prorocentraceae</taxon>
        <taxon>Prorocentrum</taxon>
    </lineage>
</organism>
<feature type="non-terminal residue" evidence="2">
    <location>
        <position position="137"/>
    </location>
</feature>
<feature type="non-terminal residue" evidence="2">
    <location>
        <position position="1"/>
    </location>
</feature>
<evidence type="ECO:0000313" key="3">
    <source>
        <dbReference type="Proteomes" id="UP001189429"/>
    </source>
</evidence>
<dbReference type="EMBL" id="CAUYUJ010009890">
    <property type="protein sequence ID" value="CAK0827944.1"/>
    <property type="molecule type" value="Genomic_DNA"/>
</dbReference>
<keyword evidence="3" id="KW-1185">Reference proteome</keyword>
<feature type="region of interest" description="Disordered" evidence="1">
    <location>
        <begin position="116"/>
        <end position="137"/>
    </location>
</feature>
<accession>A0ABN9S7V9</accession>
<gene>
    <name evidence="2" type="ORF">PCOR1329_LOCUS27338</name>
</gene>
<evidence type="ECO:0000313" key="2">
    <source>
        <dbReference type="EMBL" id="CAK0827944.1"/>
    </source>
</evidence>
<protein>
    <submittedName>
        <fullName evidence="2">Uncharacterized protein</fullName>
    </submittedName>
</protein>
<evidence type="ECO:0000256" key="1">
    <source>
        <dbReference type="SAM" id="MobiDB-lite"/>
    </source>
</evidence>
<sequence>AAQPGESGFSRSRSAMPSCALVSRWQGSVGTCRKEAAKAPSGAGLKAEAERLFQARAAAAAAAKAADNGPPPGFVTASHVHGQLLFAISLQYREPNVHVTFVDRKDSDSDLRRQVGAHSSEHPGLQCTMPFAHSHLE</sequence>